<dbReference type="InterPro" id="IPR047574">
    <property type="entry name" value="AD"/>
</dbReference>
<organism evidence="2 3">
    <name type="scientific">Lichtheimia ornata</name>
    <dbReference type="NCBI Taxonomy" id="688661"/>
    <lineage>
        <taxon>Eukaryota</taxon>
        <taxon>Fungi</taxon>
        <taxon>Fungi incertae sedis</taxon>
        <taxon>Mucoromycota</taxon>
        <taxon>Mucoromycotina</taxon>
        <taxon>Mucoromycetes</taxon>
        <taxon>Mucorales</taxon>
        <taxon>Lichtheimiaceae</taxon>
        <taxon>Lichtheimia</taxon>
    </lineage>
</organism>
<dbReference type="AlphaFoldDB" id="A0AAD7V627"/>
<evidence type="ECO:0000259" key="1">
    <source>
        <dbReference type="PROSITE" id="PS52001"/>
    </source>
</evidence>
<protein>
    <recommendedName>
        <fullName evidence="1">AD domain-containing protein</fullName>
    </recommendedName>
</protein>
<dbReference type="GeneID" id="83212278"/>
<dbReference type="Proteomes" id="UP001234581">
    <property type="component" value="Unassembled WGS sequence"/>
</dbReference>
<dbReference type="GO" id="GO:0000387">
    <property type="term" value="P:spliceosomal snRNP assembly"/>
    <property type="evidence" value="ECO:0007669"/>
    <property type="project" value="TreeGrafter"/>
</dbReference>
<evidence type="ECO:0000313" key="2">
    <source>
        <dbReference type="EMBL" id="KAJ8659500.1"/>
    </source>
</evidence>
<dbReference type="InterPro" id="IPR046856">
    <property type="entry name" value="Gemin6_C"/>
</dbReference>
<dbReference type="Pfam" id="PF20417">
    <property type="entry name" value="Gemin6_C"/>
    <property type="match status" value="1"/>
</dbReference>
<dbReference type="Gene3D" id="2.30.30.100">
    <property type="match status" value="1"/>
</dbReference>
<keyword evidence="3" id="KW-1185">Reference proteome</keyword>
<dbReference type="PROSITE" id="PS52001">
    <property type="entry name" value="AD"/>
    <property type="match status" value="1"/>
</dbReference>
<dbReference type="GO" id="GO:0032797">
    <property type="term" value="C:SMN complex"/>
    <property type="evidence" value="ECO:0007669"/>
    <property type="project" value="TreeGrafter"/>
</dbReference>
<dbReference type="PANTHER" id="PTHR14710">
    <property type="entry name" value="GEM-ASSOCIATED PROTEIN 6"/>
    <property type="match status" value="1"/>
</dbReference>
<dbReference type="InterPro" id="IPR009422">
    <property type="entry name" value="Gemin6"/>
</dbReference>
<gene>
    <name evidence="2" type="ORF">O0I10_004865</name>
</gene>
<comment type="caution">
    <text evidence="2">The sequence shown here is derived from an EMBL/GenBank/DDBJ whole genome shotgun (WGS) entry which is preliminary data.</text>
</comment>
<dbReference type="RefSeq" id="XP_058344413.1">
    <property type="nucleotide sequence ID" value="XM_058484914.1"/>
</dbReference>
<proteinExistence type="predicted"/>
<dbReference type="EMBL" id="JARTCD010000018">
    <property type="protein sequence ID" value="KAJ8659500.1"/>
    <property type="molecule type" value="Genomic_DNA"/>
</dbReference>
<dbReference type="GO" id="GO:0000245">
    <property type="term" value="P:spliceosomal complex assembly"/>
    <property type="evidence" value="ECO:0007669"/>
    <property type="project" value="InterPro"/>
</dbReference>
<accession>A0AAD7V627</accession>
<dbReference type="GO" id="GO:0005634">
    <property type="term" value="C:nucleus"/>
    <property type="evidence" value="ECO:0007669"/>
    <property type="project" value="InterPro"/>
</dbReference>
<name>A0AAD7V627_9FUNG</name>
<feature type="domain" description="AD" evidence="1">
    <location>
        <begin position="60"/>
        <end position="155"/>
    </location>
</feature>
<reference evidence="2 3" key="1">
    <citation type="submission" date="2023-03" db="EMBL/GenBank/DDBJ databases">
        <title>Genome sequence of Lichtheimia ornata CBS 291.66.</title>
        <authorList>
            <person name="Mohabir J.T."/>
            <person name="Shea T.P."/>
            <person name="Kurbessoian T."/>
            <person name="Berby B."/>
            <person name="Fontaine J."/>
            <person name="Livny J."/>
            <person name="Gnirke A."/>
            <person name="Stajich J.E."/>
            <person name="Cuomo C.A."/>
        </authorList>
    </citation>
    <scope>NUCLEOTIDE SEQUENCE [LARGE SCALE GENOMIC DNA]</scope>
    <source>
        <strain evidence="2">CBS 291.66</strain>
    </source>
</reference>
<dbReference type="PANTHER" id="PTHR14710:SF2">
    <property type="entry name" value="GEM-ASSOCIATED PROTEIN 6"/>
    <property type="match status" value="1"/>
</dbReference>
<sequence>MDIGDASNRLGYHVRVTLKGKGQDQCGFLYTVDPMSGNVVLLDCDNTPPNARVIMHHAIASVHVDTERCLGVKTMDAILQRTSFVCDDPAWLKTRRDALIKYLEKHRVPFRQDENDPVIHVLGRARVEPPYVVTSVFCDNSIIGKRVQELVMKLG</sequence>
<evidence type="ECO:0000313" key="3">
    <source>
        <dbReference type="Proteomes" id="UP001234581"/>
    </source>
</evidence>